<dbReference type="Gene3D" id="1.10.260.40">
    <property type="entry name" value="lambda repressor-like DNA-binding domains"/>
    <property type="match status" value="1"/>
</dbReference>
<feature type="domain" description="HTH cro/C1-type" evidence="2">
    <location>
        <begin position="16"/>
        <end position="64"/>
    </location>
</feature>
<organism evidence="3 4">
    <name type="scientific">Haloechinothrix salitolerans</name>
    <dbReference type="NCBI Taxonomy" id="926830"/>
    <lineage>
        <taxon>Bacteria</taxon>
        <taxon>Bacillati</taxon>
        <taxon>Actinomycetota</taxon>
        <taxon>Actinomycetes</taxon>
        <taxon>Pseudonocardiales</taxon>
        <taxon>Pseudonocardiaceae</taxon>
        <taxon>Haloechinothrix</taxon>
    </lineage>
</organism>
<name>A0ABW2CBZ5_9PSEU</name>
<dbReference type="SUPFAM" id="SSF47413">
    <property type="entry name" value="lambda repressor-like DNA-binding domains"/>
    <property type="match status" value="1"/>
</dbReference>
<dbReference type="InterPro" id="IPR001387">
    <property type="entry name" value="Cro/C1-type_HTH"/>
</dbReference>
<keyword evidence="4" id="KW-1185">Reference proteome</keyword>
<accession>A0ABW2CBZ5</accession>
<dbReference type="PROSITE" id="PS50943">
    <property type="entry name" value="HTH_CROC1"/>
    <property type="match status" value="1"/>
</dbReference>
<evidence type="ECO:0000313" key="4">
    <source>
        <dbReference type="Proteomes" id="UP001596337"/>
    </source>
</evidence>
<proteinExistence type="predicted"/>
<reference evidence="4" key="1">
    <citation type="journal article" date="2019" name="Int. J. Syst. Evol. Microbiol.">
        <title>The Global Catalogue of Microorganisms (GCM) 10K type strain sequencing project: providing services to taxonomists for standard genome sequencing and annotation.</title>
        <authorList>
            <consortium name="The Broad Institute Genomics Platform"/>
            <consortium name="The Broad Institute Genome Sequencing Center for Infectious Disease"/>
            <person name="Wu L."/>
            <person name="Ma J."/>
        </authorList>
    </citation>
    <scope>NUCLEOTIDE SEQUENCE [LARGE SCALE GENOMIC DNA]</scope>
    <source>
        <strain evidence="4">KCTC 32255</strain>
    </source>
</reference>
<comment type="caution">
    <text evidence="3">The sequence shown here is derived from an EMBL/GenBank/DDBJ whole genome shotgun (WGS) entry which is preliminary data.</text>
</comment>
<dbReference type="SMART" id="SM00530">
    <property type="entry name" value="HTH_XRE"/>
    <property type="match status" value="1"/>
</dbReference>
<feature type="compositionally biased region" description="Pro residues" evidence="1">
    <location>
        <begin position="146"/>
        <end position="155"/>
    </location>
</feature>
<gene>
    <name evidence="3" type="ORF">ACFQGD_31160</name>
</gene>
<dbReference type="CDD" id="cd00093">
    <property type="entry name" value="HTH_XRE"/>
    <property type="match status" value="1"/>
</dbReference>
<sequence length="155" mass="17041">MSDTAWSRYVDDQLARLGWTPAELSRKSSVSEGRISSWRTKGTAPTLDNARAVAKALRVDLLPLLAEAGLLTREEVGRPLSAYTDHEICSEIERRFVHLRQIVPDDQVRVATKDSGNSLSLVADEPSGEMLRDQQDEAWTSDAELPDPPGPETGA</sequence>
<feature type="region of interest" description="Disordered" evidence="1">
    <location>
        <begin position="115"/>
        <end position="155"/>
    </location>
</feature>
<evidence type="ECO:0000256" key="1">
    <source>
        <dbReference type="SAM" id="MobiDB-lite"/>
    </source>
</evidence>
<dbReference type="InterPro" id="IPR010982">
    <property type="entry name" value="Lambda_DNA-bd_dom_sf"/>
</dbReference>
<evidence type="ECO:0000259" key="2">
    <source>
        <dbReference type="PROSITE" id="PS50943"/>
    </source>
</evidence>
<dbReference type="Pfam" id="PF01381">
    <property type="entry name" value="HTH_3"/>
    <property type="match status" value="1"/>
</dbReference>
<dbReference type="Proteomes" id="UP001596337">
    <property type="component" value="Unassembled WGS sequence"/>
</dbReference>
<protein>
    <submittedName>
        <fullName evidence="3">Helix-turn-helix domain-containing protein</fullName>
    </submittedName>
</protein>
<dbReference type="RefSeq" id="WP_345391431.1">
    <property type="nucleotide sequence ID" value="NZ_BAABLA010000007.1"/>
</dbReference>
<dbReference type="EMBL" id="JBHSXX010000001">
    <property type="protein sequence ID" value="MFC6871589.1"/>
    <property type="molecule type" value="Genomic_DNA"/>
</dbReference>
<evidence type="ECO:0000313" key="3">
    <source>
        <dbReference type="EMBL" id="MFC6871589.1"/>
    </source>
</evidence>